<evidence type="ECO:0000313" key="1">
    <source>
        <dbReference type="EMBL" id="CAB4560158.1"/>
    </source>
</evidence>
<proteinExistence type="predicted"/>
<dbReference type="AlphaFoldDB" id="A0A6J6DFK1"/>
<reference evidence="1" key="1">
    <citation type="submission" date="2020-05" db="EMBL/GenBank/DDBJ databases">
        <authorList>
            <person name="Chiriac C."/>
            <person name="Salcher M."/>
            <person name="Ghai R."/>
            <person name="Kavagutti S V."/>
        </authorList>
    </citation>
    <scope>NUCLEOTIDE SEQUENCE</scope>
</reference>
<sequence length="65" mass="7026">MEFIGHIPDVERDTDAICGSTCIVRVLDRATTLCAGSILLGILRKREMNAYDFIAGLFGTCCSDG</sequence>
<gene>
    <name evidence="1" type="ORF">UFOPK1650_00113</name>
</gene>
<name>A0A6J6DFK1_9ZZZZ</name>
<organism evidence="1">
    <name type="scientific">freshwater metagenome</name>
    <dbReference type="NCBI Taxonomy" id="449393"/>
    <lineage>
        <taxon>unclassified sequences</taxon>
        <taxon>metagenomes</taxon>
        <taxon>ecological metagenomes</taxon>
    </lineage>
</organism>
<accession>A0A6J6DFK1</accession>
<protein>
    <submittedName>
        <fullName evidence="1">Unannotated protein</fullName>
    </submittedName>
</protein>
<dbReference type="EMBL" id="CAEZTJ010000006">
    <property type="protein sequence ID" value="CAB4560158.1"/>
    <property type="molecule type" value="Genomic_DNA"/>
</dbReference>